<reference evidence="1 2" key="1">
    <citation type="submission" date="2017-07" db="EMBL/GenBank/DDBJ databases">
        <title>The new phylogeny of genus Mycobacterium.</title>
        <authorList>
            <person name="Tortoli E."/>
            <person name="Trovato A."/>
            <person name="Cirillo D.M."/>
        </authorList>
    </citation>
    <scope>NUCLEOTIDE SEQUENCE [LARGE SCALE GENOMIC DNA]</scope>
    <source>
        <strain evidence="1 2">ATCC 33027</strain>
    </source>
</reference>
<dbReference type="InterPro" id="IPR023393">
    <property type="entry name" value="START-like_dom_sf"/>
</dbReference>
<proteinExistence type="predicted"/>
<keyword evidence="2" id="KW-1185">Reference proteome</keyword>
<name>A0A255DAN8_9MYCO</name>
<dbReference type="OrthoDB" id="72630at2"/>
<dbReference type="Gene3D" id="3.30.530.20">
    <property type="match status" value="1"/>
</dbReference>
<gene>
    <name evidence="1" type="ORF">CG716_22175</name>
</gene>
<organism evidence="1 2">
    <name type="scientific">Mycolicibacterium sphagni</name>
    <dbReference type="NCBI Taxonomy" id="1786"/>
    <lineage>
        <taxon>Bacteria</taxon>
        <taxon>Bacillati</taxon>
        <taxon>Actinomycetota</taxon>
        <taxon>Actinomycetes</taxon>
        <taxon>Mycobacteriales</taxon>
        <taxon>Mycobacteriaceae</taxon>
        <taxon>Mycolicibacterium</taxon>
    </lineage>
</organism>
<dbReference type="EMBL" id="NOZR01000022">
    <property type="protein sequence ID" value="OYN76334.1"/>
    <property type="molecule type" value="Genomic_DNA"/>
</dbReference>
<sequence>MAGPVDRVVGEDVPGAPDDVRAHYVDLNNIKHVHPLVVSVESLSRTDTGDGYVQVYRVRDRIPLGALTLPITYTARLEVPSTGPVLTQARQFPAVRLDSEVSFEAIPGGTRLTERIRFTAPRPLLAMTVRQAVEAHKEMLAGIRRHFEAKNQEAKN</sequence>
<evidence type="ECO:0000313" key="2">
    <source>
        <dbReference type="Proteomes" id="UP000216063"/>
    </source>
</evidence>
<dbReference type="SUPFAM" id="SSF55961">
    <property type="entry name" value="Bet v1-like"/>
    <property type="match status" value="1"/>
</dbReference>
<dbReference type="InterPro" id="IPR019587">
    <property type="entry name" value="Polyketide_cyclase/dehydratase"/>
</dbReference>
<protein>
    <submittedName>
        <fullName evidence="1">Polyketide cyclase / dehydrase and lipid transport</fullName>
    </submittedName>
</protein>
<accession>A0A255DAN8</accession>
<evidence type="ECO:0000313" key="1">
    <source>
        <dbReference type="EMBL" id="OYN76334.1"/>
    </source>
</evidence>
<dbReference type="RefSeq" id="WP_094483280.1">
    <property type="nucleotide sequence ID" value="NZ_JACKSC010000403.1"/>
</dbReference>
<dbReference type="Pfam" id="PF10604">
    <property type="entry name" value="Polyketide_cyc2"/>
    <property type="match status" value="1"/>
</dbReference>
<comment type="caution">
    <text evidence="1">The sequence shown here is derived from an EMBL/GenBank/DDBJ whole genome shotgun (WGS) entry which is preliminary data.</text>
</comment>
<dbReference type="Proteomes" id="UP000216063">
    <property type="component" value="Unassembled WGS sequence"/>
</dbReference>
<dbReference type="CDD" id="cd07812">
    <property type="entry name" value="SRPBCC"/>
    <property type="match status" value="1"/>
</dbReference>
<dbReference type="AlphaFoldDB" id="A0A255DAN8"/>